<evidence type="ECO:0000256" key="1">
    <source>
        <dbReference type="SAM" id="MobiDB-lite"/>
    </source>
</evidence>
<reference evidence="2" key="1">
    <citation type="submission" date="2021-01" db="EMBL/GenBank/DDBJ databases">
        <authorList>
            <person name="Corre E."/>
            <person name="Pelletier E."/>
            <person name="Niang G."/>
            <person name="Scheremetjew M."/>
            <person name="Finn R."/>
            <person name="Kale V."/>
            <person name="Holt S."/>
            <person name="Cochrane G."/>
            <person name="Meng A."/>
            <person name="Brown T."/>
            <person name="Cohen L."/>
        </authorList>
    </citation>
    <scope>NUCLEOTIDE SEQUENCE</scope>
    <source>
        <strain evidence="2">CCMP3303</strain>
    </source>
</reference>
<evidence type="ECO:0000313" key="2">
    <source>
        <dbReference type="EMBL" id="CAD8370896.1"/>
    </source>
</evidence>
<feature type="compositionally biased region" description="Polar residues" evidence="1">
    <location>
        <begin position="1"/>
        <end position="10"/>
    </location>
</feature>
<protein>
    <submittedName>
        <fullName evidence="2">Uncharacterized protein</fullName>
    </submittedName>
</protein>
<dbReference type="EMBL" id="HBEJ01010556">
    <property type="protein sequence ID" value="CAD8370896.1"/>
    <property type="molecule type" value="Transcribed_RNA"/>
</dbReference>
<gene>
    <name evidence="2" type="ORF">MPOL1434_LOCUS6188</name>
</gene>
<proteinExistence type="predicted"/>
<name>A0A7S0FND6_9STRA</name>
<dbReference type="AlphaFoldDB" id="A0A7S0FND6"/>
<sequence>MAQPQQQMNTDSDETEGIVGPSPDNQEDFTILTGFKKAESKSEKKSQLAPAQNAAVEELNTIEDQAEVQEEMEQDEETDQAALQSAYVSEVAVRDGKELIPVEYFLVRRLRAIISQAKTSESVESNSKKTGEKIVFL</sequence>
<organism evidence="2">
    <name type="scientific">Minutocellus polymorphus</name>
    <dbReference type="NCBI Taxonomy" id="265543"/>
    <lineage>
        <taxon>Eukaryota</taxon>
        <taxon>Sar</taxon>
        <taxon>Stramenopiles</taxon>
        <taxon>Ochrophyta</taxon>
        <taxon>Bacillariophyta</taxon>
        <taxon>Mediophyceae</taxon>
        <taxon>Cymatosirophycidae</taxon>
        <taxon>Cymatosirales</taxon>
        <taxon>Cymatosiraceae</taxon>
        <taxon>Minutocellus</taxon>
    </lineage>
</organism>
<accession>A0A7S0FND6</accession>
<feature type="region of interest" description="Disordered" evidence="1">
    <location>
        <begin position="1"/>
        <end position="28"/>
    </location>
</feature>